<name>A0ABR4CGU8_9HELO</name>
<comment type="caution">
    <text evidence="2">The sequence shown here is derived from an EMBL/GenBank/DDBJ whole genome shotgun (WGS) entry which is preliminary data.</text>
</comment>
<evidence type="ECO:0000313" key="3">
    <source>
        <dbReference type="Proteomes" id="UP001595075"/>
    </source>
</evidence>
<evidence type="ECO:0000256" key="1">
    <source>
        <dbReference type="SAM" id="SignalP"/>
    </source>
</evidence>
<keyword evidence="1" id="KW-0732">Signal</keyword>
<proteinExistence type="predicted"/>
<reference evidence="2 3" key="1">
    <citation type="journal article" date="2024" name="Commun. Biol.">
        <title>Comparative genomic analysis of thermophilic fungi reveals convergent evolutionary adaptations and gene losses.</title>
        <authorList>
            <person name="Steindorff A.S."/>
            <person name="Aguilar-Pontes M.V."/>
            <person name="Robinson A.J."/>
            <person name="Andreopoulos B."/>
            <person name="LaButti K."/>
            <person name="Kuo A."/>
            <person name="Mondo S."/>
            <person name="Riley R."/>
            <person name="Otillar R."/>
            <person name="Haridas S."/>
            <person name="Lipzen A."/>
            <person name="Grimwood J."/>
            <person name="Schmutz J."/>
            <person name="Clum A."/>
            <person name="Reid I.D."/>
            <person name="Moisan M.C."/>
            <person name="Butler G."/>
            <person name="Nguyen T.T.M."/>
            <person name="Dewar K."/>
            <person name="Conant G."/>
            <person name="Drula E."/>
            <person name="Henrissat B."/>
            <person name="Hansel C."/>
            <person name="Singer S."/>
            <person name="Hutchinson M.I."/>
            <person name="de Vries R.P."/>
            <person name="Natvig D.O."/>
            <person name="Powell A.J."/>
            <person name="Tsang A."/>
            <person name="Grigoriev I.V."/>
        </authorList>
    </citation>
    <scope>NUCLEOTIDE SEQUENCE [LARGE SCALE GENOMIC DNA]</scope>
    <source>
        <strain evidence="2 3">CBS 494.80</strain>
    </source>
</reference>
<protein>
    <submittedName>
        <fullName evidence="2">Uncharacterized protein</fullName>
    </submittedName>
</protein>
<feature type="chain" id="PRO_5045048491" evidence="1">
    <location>
        <begin position="21"/>
        <end position="154"/>
    </location>
</feature>
<gene>
    <name evidence="2" type="ORF">VTL71DRAFT_15521</name>
</gene>
<dbReference type="Proteomes" id="UP001595075">
    <property type="component" value="Unassembled WGS sequence"/>
</dbReference>
<sequence length="154" mass="16931">MRFSTTSIVLASAFLPGVLSNCSQGYKKFCRWEGTAPSCGGSGWNVGQSDDGVRYLDVSTKDSSINDLYRQSKVTSDCYNDYGSSCYSGYKRLWCSQSHSFSHMVLVQLLTDAGPTPYIMDAENDDSAQLSEFSNDAAAKHPHQKPTLTIEIDL</sequence>
<organism evidence="2 3">
    <name type="scientific">Oculimacula yallundae</name>
    <dbReference type="NCBI Taxonomy" id="86028"/>
    <lineage>
        <taxon>Eukaryota</taxon>
        <taxon>Fungi</taxon>
        <taxon>Dikarya</taxon>
        <taxon>Ascomycota</taxon>
        <taxon>Pezizomycotina</taxon>
        <taxon>Leotiomycetes</taxon>
        <taxon>Helotiales</taxon>
        <taxon>Ploettnerulaceae</taxon>
        <taxon>Oculimacula</taxon>
    </lineage>
</organism>
<dbReference type="EMBL" id="JAZHXI010000008">
    <property type="protein sequence ID" value="KAL2069183.1"/>
    <property type="molecule type" value="Genomic_DNA"/>
</dbReference>
<evidence type="ECO:0000313" key="2">
    <source>
        <dbReference type="EMBL" id="KAL2069183.1"/>
    </source>
</evidence>
<feature type="signal peptide" evidence="1">
    <location>
        <begin position="1"/>
        <end position="20"/>
    </location>
</feature>
<keyword evidence="3" id="KW-1185">Reference proteome</keyword>
<accession>A0ABR4CGU8</accession>